<proteinExistence type="predicted"/>
<keyword evidence="2" id="KW-0597">Phosphoprotein</keyword>
<dbReference type="SMART" id="SM00823">
    <property type="entry name" value="PKS_PP"/>
    <property type="match status" value="1"/>
</dbReference>
<dbReference type="GO" id="GO:0005737">
    <property type="term" value="C:cytoplasm"/>
    <property type="evidence" value="ECO:0007669"/>
    <property type="project" value="TreeGrafter"/>
</dbReference>
<dbReference type="Gene3D" id="1.10.1200.10">
    <property type="entry name" value="ACP-like"/>
    <property type="match status" value="1"/>
</dbReference>
<dbReference type="SUPFAM" id="SSF56801">
    <property type="entry name" value="Acetyl-CoA synthetase-like"/>
    <property type="match status" value="1"/>
</dbReference>
<dbReference type="InterPro" id="IPR009081">
    <property type="entry name" value="PP-bd_ACP"/>
</dbReference>
<dbReference type="Gene3D" id="3.40.50.12780">
    <property type="entry name" value="N-terminal domain of ligase-like"/>
    <property type="match status" value="1"/>
</dbReference>
<evidence type="ECO:0000256" key="2">
    <source>
        <dbReference type="ARBA" id="ARBA00022553"/>
    </source>
</evidence>
<dbReference type="PANTHER" id="PTHR45527:SF1">
    <property type="entry name" value="FATTY ACID SYNTHASE"/>
    <property type="match status" value="1"/>
</dbReference>
<accession>A0AAU8DSR6</accession>
<feature type="domain" description="Polyketide synthase-like phosphopantetheine-binding" evidence="4">
    <location>
        <begin position="551"/>
        <end position="620"/>
    </location>
</feature>
<dbReference type="GO" id="GO:0044550">
    <property type="term" value="P:secondary metabolite biosynthetic process"/>
    <property type="evidence" value="ECO:0007669"/>
    <property type="project" value="TreeGrafter"/>
</dbReference>
<dbReference type="GO" id="GO:0043041">
    <property type="term" value="P:amino acid activation for nonribosomal peptide biosynthetic process"/>
    <property type="evidence" value="ECO:0007669"/>
    <property type="project" value="TreeGrafter"/>
</dbReference>
<dbReference type="InterPro" id="IPR036736">
    <property type="entry name" value="ACP-like_sf"/>
</dbReference>
<evidence type="ECO:0000256" key="3">
    <source>
        <dbReference type="SAM" id="MobiDB-lite"/>
    </source>
</evidence>
<dbReference type="InterPro" id="IPR042099">
    <property type="entry name" value="ANL_N_sf"/>
</dbReference>
<dbReference type="Pfam" id="PF00501">
    <property type="entry name" value="AMP-binding"/>
    <property type="match status" value="1"/>
</dbReference>
<evidence type="ECO:0000256" key="1">
    <source>
        <dbReference type="ARBA" id="ARBA00022450"/>
    </source>
</evidence>
<dbReference type="PROSITE" id="PS00455">
    <property type="entry name" value="AMP_BINDING"/>
    <property type="match status" value="1"/>
</dbReference>
<evidence type="ECO:0000313" key="5">
    <source>
        <dbReference type="EMBL" id="XCG64229.1"/>
    </source>
</evidence>
<dbReference type="Gene3D" id="3.30.300.30">
    <property type="match status" value="1"/>
</dbReference>
<evidence type="ECO:0000259" key="4">
    <source>
        <dbReference type="SMART" id="SM00823"/>
    </source>
</evidence>
<dbReference type="InterPro" id="IPR000873">
    <property type="entry name" value="AMP-dep_synth/lig_dom"/>
</dbReference>
<dbReference type="PANTHER" id="PTHR45527">
    <property type="entry name" value="NONRIBOSOMAL PEPTIDE SYNTHETASE"/>
    <property type="match status" value="1"/>
</dbReference>
<feature type="region of interest" description="Disordered" evidence="3">
    <location>
        <begin position="623"/>
        <end position="665"/>
    </location>
</feature>
<keyword evidence="1" id="KW-0596">Phosphopantetheine</keyword>
<dbReference type="Pfam" id="PF00550">
    <property type="entry name" value="PP-binding"/>
    <property type="match status" value="1"/>
</dbReference>
<dbReference type="RefSeq" id="WP_353649842.1">
    <property type="nucleotide sequence ID" value="NZ_CP159218.1"/>
</dbReference>
<dbReference type="InterPro" id="IPR020806">
    <property type="entry name" value="PKS_PP-bd"/>
</dbReference>
<organism evidence="5">
    <name type="scientific">Nakamurella sp. A5-74</name>
    <dbReference type="NCBI Taxonomy" id="3158264"/>
    <lineage>
        <taxon>Bacteria</taxon>
        <taxon>Bacillati</taxon>
        <taxon>Actinomycetota</taxon>
        <taxon>Actinomycetes</taxon>
        <taxon>Nakamurellales</taxon>
        <taxon>Nakamurellaceae</taxon>
        <taxon>Nakamurella</taxon>
    </lineage>
</organism>
<dbReference type="EMBL" id="CP159218">
    <property type="protein sequence ID" value="XCG64229.1"/>
    <property type="molecule type" value="Genomic_DNA"/>
</dbReference>
<name>A0AAU8DSR6_9ACTN</name>
<dbReference type="InterPro" id="IPR020845">
    <property type="entry name" value="AMP-binding_CS"/>
</dbReference>
<sequence length="665" mass="69154">MSPDASRLPEEHRPLVGCESTAHPCTVISRWSALVDADRDAPAVVSDSGTLTRGRLDEQAAGLARILQLEVPVPPDTAQQRVVAVLAPHGEASVIAILSVLRAGFSYLVLDPRWPSARIDSCCRAARPLAVLVTAVTADKVRSAAVPLVIDIDAHAGTRPDEPTDAGSADAAPTSTDPDAVAYLLFTSGSTGIPKAVQQSHRGVLVCADNQRTALQLRPSDVLTLLTPFCYDMAAVDLWSALLNGAAVAPYDLATRGLTGLDGFLIRHGVTVFHCAPTVLRTLGLLGDRVDGSVHTVLLGGEAAVRRDVEVARTLFGSAVTIASGYGSTEASFSTMFVTHGVREPRSTVEPAGGPGSPLPMGQPLPGFTVEVDATGEILVTGRGVALGYLPDSAAPASEEARFGDAPGGRRTFRTGDLGERIDGLLYHRGRLDRQIKVRGIRIDPAEVEAILLDVPGVTGALVGPADAGTGSITGAEHQALVAQLTVGAAVVLSTAELHRRLSAQLPAAMVPSRFDIVERLDVTDTGKRVRPQTIDAVDPTPADRSADTLLDRVRRTVADVLGIEATSIDPRLPLLESGAHSLDLVRIHAALSSWGEIQLVELFGLGSVTAIAGHLDRPSGTLGPDASVAAGSAGATPPATRAATRPAAPRAGRRAARVPPRGGR</sequence>
<reference evidence="5" key="1">
    <citation type="submission" date="2024-05" db="EMBL/GenBank/DDBJ databases">
        <authorList>
            <person name="Cai S.Y."/>
            <person name="Jin L.M."/>
            <person name="Li H.R."/>
        </authorList>
    </citation>
    <scope>NUCLEOTIDE SEQUENCE</scope>
    <source>
        <strain evidence="5">A5-74</strain>
    </source>
</reference>
<dbReference type="InterPro" id="IPR045851">
    <property type="entry name" value="AMP-bd_C_sf"/>
</dbReference>
<protein>
    <submittedName>
        <fullName evidence="5">Non-ribosomal peptide synthetase</fullName>
    </submittedName>
</protein>
<dbReference type="AlphaFoldDB" id="A0AAU8DSR6"/>
<feature type="compositionally biased region" description="Low complexity" evidence="3">
    <location>
        <begin position="627"/>
        <end position="651"/>
    </location>
</feature>
<gene>
    <name evidence="5" type="ORF">ABLG96_02445</name>
</gene>
<dbReference type="GO" id="GO:0031177">
    <property type="term" value="F:phosphopantetheine binding"/>
    <property type="evidence" value="ECO:0007669"/>
    <property type="project" value="InterPro"/>
</dbReference>
<dbReference type="SUPFAM" id="SSF47336">
    <property type="entry name" value="ACP-like"/>
    <property type="match status" value="1"/>
</dbReference>